<dbReference type="Gene3D" id="3.40.50.150">
    <property type="entry name" value="Vaccinia Virus protein VP39"/>
    <property type="match status" value="1"/>
</dbReference>
<evidence type="ECO:0000313" key="4">
    <source>
        <dbReference type="Proteomes" id="UP001383192"/>
    </source>
</evidence>
<feature type="compositionally biased region" description="Polar residues" evidence="1">
    <location>
        <begin position="261"/>
        <end position="279"/>
    </location>
</feature>
<feature type="domain" description="Methyltransferase" evidence="2">
    <location>
        <begin position="57"/>
        <end position="154"/>
    </location>
</feature>
<sequence>MASTQDVEASLLKEKVSRRKRGELVYPLDYTTDMLNQLMTCFRGLTMHQFETPPKFVLDLGCGGGLWAIDAARQWPESTIIGFDIKDIQPRLYQMDGYNDLSRRVKWVQGNLLDGLYFPPDYFDFVRIARIGLGVPEDEWQSVLEEVYRVMKPGAVLEIIEEDLIFPYGEFSRPRPRPSPLTTDLPITDSNGPGTMSSRSSLASANPWVSSQDDLFDFTMSSKKTNLPPLEESPTSIYSPPSISSPPSTHSIPKTPHSIRSHSSNYLPQPTIPSPSYQGHPQDHSRLKSAWDAMLSQRFLTPQLITVLPFYLASLFTGVKSHPPLQIQLPPNSSGSRHCRGHESEVFDPLRQFTLYPASRRLSDADDSSSTDSGGSESRKPVSNWASMHLARTVRMVVACKEAIWVEYQRMYSPDLPPVTLARRQGRYLVSNKSSARESFDRAWTNWEK</sequence>
<dbReference type="InterPro" id="IPR041698">
    <property type="entry name" value="Methyltransf_25"/>
</dbReference>
<dbReference type="PANTHER" id="PTHR43591">
    <property type="entry name" value="METHYLTRANSFERASE"/>
    <property type="match status" value="1"/>
</dbReference>
<evidence type="ECO:0000313" key="3">
    <source>
        <dbReference type="EMBL" id="KAK7050896.1"/>
    </source>
</evidence>
<proteinExistence type="predicted"/>
<name>A0AAW0DK30_9AGAR</name>
<feature type="region of interest" description="Disordered" evidence="1">
    <location>
        <begin position="175"/>
        <end position="206"/>
    </location>
</feature>
<dbReference type="Pfam" id="PF13649">
    <property type="entry name" value="Methyltransf_25"/>
    <property type="match status" value="1"/>
</dbReference>
<dbReference type="CDD" id="cd02440">
    <property type="entry name" value="AdoMet_MTases"/>
    <property type="match status" value="1"/>
</dbReference>
<organism evidence="3 4">
    <name type="scientific">Paramarasmius palmivorus</name>
    <dbReference type="NCBI Taxonomy" id="297713"/>
    <lineage>
        <taxon>Eukaryota</taxon>
        <taxon>Fungi</taxon>
        <taxon>Dikarya</taxon>
        <taxon>Basidiomycota</taxon>
        <taxon>Agaricomycotina</taxon>
        <taxon>Agaricomycetes</taxon>
        <taxon>Agaricomycetidae</taxon>
        <taxon>Agaricales</taxon>
        <taxon>Marasmiineae</taxon>
        <taxon>Marasmiaceae</taxon>
        <taxon>Paramarasmius</taxon>
    </lineage>
</organism>
<dbReference type="InterPro" id="IPR029063">
    <property type="entry name" value="SAM-dependent_MTases_sf"/>
</dbReference>
<gene>
    <name evidence="3" type="ORF">VNI00_005008</name>
</gene>
<evidence type="ECO:0000259" key="2">
    <source>
        <dbReference type="Pfam" id="PF13649"/>
    </source>
</evidence>
<dbReference type="AlphaFoldDB" id="A0AAW0DK30"/>
<feature type="region of interest" description="Disordered" evidence="1">
    <location>
        <begin position="361"/>
        <end position="382"/>
    </location>
</feature>
<dbReference type="EMBL" id="JAYKXP010000014">
    <property type="protein sequence ID" value="KAK7050896.1"/>
    <property type="molecule type" value="Genomic_DNA"/>
</dbReference>
<dbReference type="Proteomes" id="UP001383192">
    <property type="component" value="Unassembled WGS sequence"/>
</dbReference>
<feature type="compositionally biased region" description="Polar residues" evidence="1">
    <location>
        <begin position="188"/>
        <end position="206"/>
    </location>
</feature>
<feature type="region of interest" description="Disordered" evidence="1">
    <location>
        <begin position="220"/>
        <end position="285"/>
    </location>
</feature>
<dbReference type="GO" id="GO:0008168">
    <property type="term" value="F:methyltransferase activity"/>
    <property type="evidence" value="ECO:0007669"/>
    <property type="project" value="TreeGrafter"/>
</dbReference>
<dbReference type="PANTHER" id="PTHR43591:SF105">
    <property type="entry name" value="METHYLTRANSFERASE DOMAIN-CONTAINING PROTEIN-RELATED"/>
    <property type="match status" value="1"/>
</dbReference>
<feature type="compositionally biased region" description="Low complexity" evidence="1">
    <location>
        <begin position="233"/>
        <end position="258"/>
    </location>
</feature>
<keyword evidence="4" id="KW-1185">Reference proteome</keyword>
<protein>
    <recommendedName>
        <fullName evidence="2">Methyltransferase domain-containing protein</fullName>
    </recommendedName>
</protein>
<comment type="caution">
    <text evidence="3">The sequence shown here is derived from an EMBL/GenBank/DDBJ whole genome shotgun (WGS) entry which is preliminary data.</text>
</comment>
<evidence type="ECO:0000256" key="1">
    <source>
        <dbReference type="SAM" id="MobiDB-lite"/>
    </source>
</evidence>
<accession>A0AAW0DK30</accession>
<dbReference type="SUPFAM" id="SSF53335">
    <property type="entry name" value="S-adenosyl-L-methionine-dependent methyltransferases"/>
    <property type="match status" value="1"/>
</dbReference>
<reference evidence="3 4" key="1">
    <citation type="submission" date="2024-01" db="EMBL/GenBank/DDBJ databases">
        <title>A draft genome for a cacao thread blight-causing isolate of Paramarasmius palmivorus.</title>
        <authorList>
            <person name="Baruah I.K."/>
            <person name="Bukari Y."/>
            <person name="Amoako-Attah I."/>
            <person name="Meinhardt L.W."/>
            <person name="Bailey B.A."/>
            <person name="Cohen S.P."/>
        </authorList>
    </citation>
    <scope>NUCLEOTIDE SEQUENCE [LARGE SCALE GENOMIC DNA]</scope>
    <source>
        <strain evidence="3 4">GH-12</strain>
    </source>
</reference>